<dbReference type="GO" id="GO:0015995">
    <property type="term" value="P:chlorophyll biosynthetic process"/>
    <property type="evidence" value="ECO:0007669"/>
    <property type="project" value="UniProtKB-KW"/>
</dbReference>
<name>A0A547Q7N2_9RHOB</name>
<dbReference type="NCBIfam" id="NF005742">
    <property type="entry name" value="PRK07566.1"/>
    <property type="match status" value="1"/>
</dbReference>
<keyword evidence="6" id="KW-0149">Chlorophyll biosynthesis</keyword>
<dbReference type="AlphaFoldDB" id="A0A547Q7N2"/>
<gene>
    <name evidence="8" type="primary">chlG</name>
    <name evidence="8" type="ORF">FEV53_04815</name>
</gene>
<evidence type="ECO:0000313" key="9">
    <source>
        <dbReference type="Proteomes" id="UP000318590"/>
    </source>
</evidence>
<keyword evidence="2" id="KW-1003">Cell membrane</keyword>
<feature type="transmembrane region" description="Helical" evidence="7">
    <location>
        <begin position="98"/>
        <end position="115"/>
    </location>
</feature>
<dbReference type="InterPro" id="IPR000537">
    <property type="entry name" value="UbiA_prenyltransferase"/>
</dbReference>
<feature type="transmembrane region" description="Helical" evidence="7">
    <location>
        <begin position="219"/>
        <end position="242"/>
    </location>
</feature>
<dbReference type="InterPro" id="IPR006372">
    <property type="entry name" value="Chl_synth"/>
</dbReference>
<feature type="transmembrane region" description="Helical" evidence="7">
    <location>
        <begin position="147"/>
        <end position="169"/>
    </location>
</feature>
<keyword evidence="9" id="KW-1185">Reference proteome</keyword>
<feature type="transmembrane region" description="Helical" evidence="7">
    <location>
        <begin position="175"/>
        <end position="198"/>
    </location>
</feature>
<dbReference type="PANTHER" id="PTHR42723:SF1">
    <property type="entry name" value="CHLOROPHYLL SYNTHASE, CHLOROPLASTIC"/>
    <property type="match status" value="1"/>
</dbReference>
<comment type="subcellular location">
    <subcellularLocation>
        <location evidence="1">Membrane</location>
        <topology evidence="1">Multi-pass membrane protein</topology>
    </subcellularLocation>
</comment>
<dbReference type="PANTHER" id="PTHR42723">
    <property type="entry name" value="CHLOROPHYLL SYNTHASE"/>
    <property type="match status" value="1"/>
</dbReference>
<feature type="transmembrane region" description="Helical" evidence="7">
    <location>
        <begin position="248"/>
        <end position="267"/>
    </location>
</feature>
<sequence>MSVHFELHPDRSLPEPTALLRLIKPITWFPPMWALLCGAISSGAPLLPNWALVAVGLILAGPLICGMSQATNDWFDRHVDAINEPDRPIPSGRVPGRWGLYIAIAMTLAGLAVGATLGPWGFGATVVAAVAAWVYSAPPLRAKQDGFWGTLLVAISYEGLPWFTGAAILSAGAPSFFVIVIATLYAFGAQGIMILNDFKAIEGDRQMGIRSLPVIKGPLVAGRMACTMMILPQFLVIMMLMIWDRSLYALAINGLVAVQILMMRHFLKDPTGRALWLSGLGVPFYVSGMMIAAFAIRGLTL</sequence>
<dbReference type="InterPro" id="IPR050475">
    <property type="entry name" value="Prenyltransferase_related"/>
</dbReference>
<keyword evidence="3 7" id="KW-0812">Transmembrane</keyword>
<dbReference type="NCBIfam" id="TIGR01476">
    <property type="entry name" value="chlor_syn_BchG"/>
    <property type="match status" value="1"/>
</dbReference>
<dbReference type="GO" id="GO:0016020">
    <property type="term" value="C:membrane"/>
    <property type="evidence" value="ECO:0007669"/>
    <property type="project" value="UniProtKB-SubCell"/>
</dbReference>
<proteinExistence type="predicted"/>
<evidence type="ECO:0000256" key="4">
    <source>
        <dbReference type="ARBA" id="ARBA00022989"/>
    </source>
</evidence>
<dbReference type="InterPro" id="IPR044878">
    <property type="entry name" value="UbiA_sf"/>
</dbReference>
<dbReference type="Proteomes" id="UP000318590">
    <property type="component" value="Unassembled WGS sequence"/>
</dbReference>
<keyword evidence="5 7" id="KW-0472">Membrane</keyword>
<evidence type="ECO:0000256" key="6">
    <source>
        <dbReference type="ARBA" id="ARBA00023171"/>
    </source>
</evidence>
<reference evidence="8 9" key="1">
    <citation type="submission" date="2019-06" db="EMBL/GenBank/DDBJ databases">
        <title>Paenimaribius caenipelagi gen. nov., sp. nov., isolated from a tidal flat.</title>
        <authorList>
            <person name="Yoon J.-H."/>
        </authorList>
    </citation>
    <scope>NUCLEOTIDE SEQUENCE [LARGE SCALE GENOMIC DNA]</scope>
    <source>
        <strain evidence="8 9">JBTF-M29</strain>
    </source>
</reference>
<dbReference type="CDD" id="cd13958">
    <property type="entry name" value="PT_UbiA_chlorophyll"/>
    <property type="match status" value="1"/>
</dbReference>
<protein>
    <submittedName>
        <fullName evidence="8">Chlorophyll synthase ChlG</fullName>
    </submittedName>
</protein>
<evidence type="ECO:0000256" key="5">
    <source>
        <dbReference type="ARBA" id="ARBA00023136"/>
    </source>
</evidence>
<evidence type="ECO:0000256" key="2">
    <source>
        <dbReference type="ARBA" id="ARBA00022475"/>
    </source>
</evidence>
<feature type="transmembrane region" description="Helical" evidence="7">
    <location>
        <begin position="50"/>
        <end position="68"/>
    </location>
</feature>
<comment type="caution">
    <text evidence="8">The sequence shown here is derived from an EMBL/GenBank/DDBJ whole genome shotgun (WGS) entry which is preliminary data.</text>
</comment>
<feature type="transmembrane region" description="Helical" evidence="7">
    <location>
        <begin position="121"/>
        <end position="140"/>
    </location>
</feature>
<feature type="transmembrane region" description="Helical" evidence="7">
    <location>
        <begin position="274"/>
        <end position="296"/>
    </location>
</feature>
<evidence type="ECO:0000256" key="3">
    <source>
        <dbReference type="ARBA" id="ARBA00022692"/>
    </source>
</evidence>
<dbReference type="RefSeq" id="WP_142833686.1">
    <property type="nucleotide sequence ID" value="NZ_VFSV01000006.1"/>
</dbReference>
<evidence type="ECO:0000313" key="8">
    <source>
        <dbReference type="EMBL" id="TRD22384.1"/>
    </source>
</evidence>
<dbReference type="OrthoDB" id="8559716at2"/>
<dbReference type="GO" id="GO:0016765">
    <property type="term" value="F:transferase activity, transferring alkyl or aryl (other than methyl) groups"/>
    <property type="evidence" value="ECO:0007669"/>
    <property type="project" value="InterPro"/>
</dbReference>
<dbReference type="Gene3D" id="1.10.357.140">
    <property type="entry name" value="UbiA prenyltransferase"/>
    <property type="match status" value="1"/>
</dbReference>
<accession>A0A547Q7N2</accession>
<organism evidence="8 9">
    <name type="scientific">Palleronia caenipelagi</name>
    <dbReference type="NCBI Taxonomy" id="2489174"/>
    <lineage>
        <taxon>Bacteria</taxon>
        <taxon>Pseudomonadati</taxon>
        <taxon>Pseudomonadota</taxon>
        <taxon>Alphaproteobacteria</taxon>
        <taxon>Rhodobacterales</taxon>
        <taxon>Roseobacteraceae</taxon>
        <taxon>Palleronia</taxon>
    </lineage>
</organism>
<keyword evidence="4 7" id="KW-1133">Transmembrane helix</keyword>
<evidence type="ECO:0000256" key="7">
    <source>
        <dbReference type="SAM" id="Phobius"/>
    </source>
</evidence>
<dbReference type="Pfam" id="PF01040">
    <property type="entry name" value="UbiA"/>
    <property type="match status" value="1"/>
</dbReference>
<evidence type="ECO:0000256" key="1">
    <source>
        <dbReference type="ARBA" id="ARBA00004141"/>
    </source>
</evidence>
<dbReference type="EMBL" id="VFSV01000006">
    <property type="protein sequence ID" value="TRD22384.1"/>
    <property type="molecule type" value="Genomic_DNA"/>
</dbReference>